<dbReference type="EMBL" id="BJOV01000001">
    <property type="protein sequence ID" value="GED99782.1"/>
    <property type="molecule type" value="Genomic_DNA"/>
</dbReference>
<evidence type="ECO:0000313" key="2">
    <source>
        <dbReference type="Proteomes" id="UP000444960"/>
    </source>
</evidence>
<name>A0A7I9V3M3_9ACTN</name>
<protein>
    <submittedName>
        <fullName evidence="1">Uncharacterized protein</fullName>
    </submittedName>
</protein>
<dbReference type="AlphaFoldDB" id="A0A7I9V3M3"/>
<dbReference type="RefSeq" id="WP_161893741.1">
    <property type="nucleotide sequence ID" value="NZ_BJOV01000001.1"/>
</dbReference>
<organism evidence="1 2">
    <name type="scientific">Gordonia spumicola</name>
    <dbReference type="NCBI Taxonomy" id="589161"/>
    <lineage>
        <taxon>Bacteria</taxon>
        <taxon>Bacillati</taxon>
        <taxon>Actinomycetota</taxon>
        <taxon>Actinomycetes</taxon>
        <taxon>Mycobacteriales</taxon>
        <taxon>Gordoniaceae</taxon>
        <taxon>Gordonia</taxon>
    </lineage>
</organism>
<keyword evidence="2" id="KW-1185">Reference proteome</keyword>
<reference evidence="2" key="1">
    <citation type="submission" date="2019-06" db="EMBL/GenBank/DDBJ databases">
        <title>Gordonia isolated from sludge of a wastewater treatment plant.</title>
        <authorList>
            <person name="Tamura T."/>
            <person name="Aoyama K."/>
            <person name="Kang Y."/>
            <person name="Saito S."/>
            <person name="Akiyama N."/>
            <person name="Yazawa K."/>
            <person name="Gonoi T."/>
            <person name="Mikami Y."/>
        </authorList>
    </citation>
    <scope>NUCLEOTIDE SEQUENCE [LARGE SCALE GENOMIC DNA]</scope>
    <source>
        <strain evidence="2">NBRC 107696</strain>
    </source>
</reference>
<dbReference type="OrthoDB" id="3829914at2"/>
<dbReference type="Proteomes" id="UP000444960">
    <property type="component" value="Unassembled WGS sequence"/>
</dbReference>
<accession>A0A7I9V3M3</accession>
<comment type="caution">
    <text evidence="1">The sequence shown here is derived from an EMBL/GenBank/DDBJ whole genome shotgun (WGS) entry which is preliminary data.</text>
</comment>
<evidence type="ECO:0000313" key="1">
    <source>
        <dbReference type="EMBL" id="GED99782.1"/>
    </source>
</evidence>
<proteinExistence type="predicted"/>
<sequence>MSYDLWLIPADRCPTPEAAYAHGSATLDTDTSNDPHAQRLADAVSTASERSGEDGFLSVAPIDAEGDCVFVPSPYSSIQEARDAVVPLAFAAGFAVYDPQNGLLLDPRRAIPARMTTHRDGTFDVLSPESVDFFVSRMAVDDFVIVETALNTYMQSRRDADDVFALEYRAGSADRHFATEVPTAAHVASAMHGWLTGNDSPYRDHAWKRLDLTP</sequence>
<gene>
    <name evidence="1" type="ORF">nbrc107696_02290</name>
</gene>